<reference evidence="10 11" key="1">
    <citation type="submission" date="2016-01" db="EMBL/GenBank/DDBJ databases">
        <title>Genome sequence of Oerskovia enterophila VJag, an agar and cellulose degrading bacterium.</title>
        <authorList>
            <person name="Poehlein A."/>
            <person name="Jag V."/>
            <person name="Bengelsdorf F."/>
            <person name="Duerre P."/>
            <person name="Daniel R."/>
        </authorList>
    </citation>
    <scope>NUCLEOTIDE SEQUENCE [LARGE SCALE GENOMIC DNA]</scope>
    <source>
        <strain evidence="10 11">VJag</strain>
    </source>
</reference>
<gene>
    <name evidence="10" type="primary">qacA_1</name>
    <name evidence="10" type="ORF">OJAG_20620</name>
</gene>
<evidence type="ECO:0000256" key="3">
    <source>
        <dbReference type="ARBA" id="ARBA00022475"/>
    </source>
</evidence>
<evidence type="ECO:0000313" key="10">
    <source>
        <dbReference type="EMBL" id="KZM35274.1"/>
    </source>
</evidence>
<keyword evidence="4 8" id="KW-0812">Transmembrane</keyword>
<keyword evidence="3" id="KW-1003">Cell membrane</keyword>
<evidence type="ECO:0000256" key="6">
    <source>
        <dbReference type="ARBA" id="ARBA00023136"/>
    </source>
</evidence>
<keyword evidence="2" id="KW-0813">Transport</keyword>
<feature type="transmembrane region" description="Helical" evidence="8">
    <location>
        <begin position="228"/>
        <end position="249"/>
    </location>
</feature>
<evidence type="ECO:0000259" key="9">
    <source>
        <dbReference type="PROSITE" id="PS50850"/>
    </source>
</evidence>
<dbReference type="PROSITE" id="PS50850">
    <property type="entry name" value="MFS"/>
    <property type="match status" value="1"/>
</dbReference>
<dbReference type="Pfam" id="PF07690">
    <property type="entry name" value="MFS_1"/>
    <property type="match status" value="1"/>
</dbReference>
<evidence type="ECO:0000256" key="4">
    <source>
        <dbReference type="ARBA" id="ARBA00022692"/>
    </source>
</evidence>
<protein>
    <submittedName>
        <fullName evidence="10">Antiseptic resistance protein</fullName>
    </submittedName>
</protein>
<feature type="transmembrane region" description="Helical" evidence="8">
    <location>
        <begin position="360"/>
        <end position="380"/>
    </location>
</feature>
<feature type="transmembrane region" description="Helical" evidence="8">
    <location>
        <begin position="329"/>
        <end position="348"/>
    </location>
</feature>
<dbReference type="GO" id="GO:0005886">
    <property type="term" value="C:plasma membrane"/>
    <property type="evidence" value="ECO:0007669"/>
    <property type="project" value="UniProtKB-SubCell"/>
</dbReference>
<feature type="domain" description="Major facilitator superfamily (MFS) profile" evidence="9">
    <location>
        <begin position="40"/>
        <end position="526"/>
    </location>
</feature>
<evidence type="ECO:0000256" key="2">
    <source>
        <dbReference type="ARBA" id="ARBA00022448"/>
    </source>
</evidence>
<evidence type="ECO:0000256" key="1">
    <source>
        <dbReference type="ARBA" id="ARBA00004651"/>
    </source>
</evidence>
<sequence>MTLVQDNRTPRDPNGPVGAPQDPTPPTGGTPLTRRRRWVALAVLMLPVLLVSIDNTVLTFALPQISEALRPTGTQLLWMIDIYPLVLAGLLVSMGSFADRIGRRRLLLVGAVGFALLSVVAAYAPSAEALIASRAGLGFFGAMIMPPTLSLLRNIFTDREERRLAIAIWAAGFAAGNAIGPIAGGFLLEHAWWGSVFLLAVPVLVLLLVLAPVFVPESKDSNPGRVDVVSIVLSMATMAPIVLGIKTLAKSGPSALAFGALVLGLVAGWIFVRRQLGRPDPMIDVRLFRKGEFSGAVVINLLSVFSLVGFLFFVSQDVQLVLGLSPMKAGYALLPGLVAMVVAGLLVVRVVRRVRPSHVVAVAILFAAAGYAMVALTAGASTLTGLVVAFVVLAIGIGAAETVSNDLIVSAVPADKAGAASAISETAYEVGAVLGTAVLGSILTASYHRNVVVPDGVPAADAAAAAETLGGATQVAQTLPTEQAQALLASAHEAFGSGVGTTSWIGFGLMLVASVIALVALRPARA</sequence>
<comment type="subcellular location">
    <subcellularLocation>
        <location evidence="1">Cell membrane</location>
        <topology evidence="1">Multi-pass membrane protein</topology>
    </subcellularLocation>
</comment>
<feature type="transmembrane region" description="Helical" evidence="8">
    <location>
        <begin position="386"/>
        <end position="409"/>
    </location>
</feature>
<dbReference type="SUPFAM" id="SSF103473">
    <property type="entry name" value="MFS general substrate transporter"/>
    <property type="match status" value="1"/>
</dbReference>
<organism evidence="10 11">
    <name type="scientific">Oerskovia enterophila</name>
    <dbReference type="NCBI Taxonomy" id="43678"/>
    <lineage>
        <taxon>Bacteria</taxon>
        <taxon>Bacillati</taxon>
        <taxon>Actinomycetota</taxon>
        <taxon>Actinomycetes</taxon>
        <taxon>Micrococcales</taxon>
        <taxon>Cellulomonadaceae</taxon>
        <taxon>Oerskovia</taxon>
    </lineage>
</organism>
<feature type="transmembrane region" description="Helical" evidence="8">
    <location>
        <begin position="293"/>
        <end position="314"/>
    </location>
</feature>
<dbReference type="CDD" id="cd17321">
    <property type="entry name" value="MFS_MMR_MDR_like"/>
    <property type="match status" value="1"/>
</dbReference>
<feature type="region of interest" description="Disordered" evidence="7">
    <location>
        <begin position="1"/>
        <end position="32"/>
    </location>
</feature>
<keyword evidence="6 8" id="KW-0472">Membrane</keyword>
<dbReference type="InterPro" id="IPR036259">
    <property type="entry name" value="MFS_trans_sf"/>
</dbReference>
<feature type="transmembrane region" description="Helical" evidence="8">
    <location>
        <begin position="106"/>
        <end position="125"/>
    </location>
</feature>
<dbReference type="Gene3D" id="1.20.1720.10">
    <property type="entry name" value="Multidrug resistance protein D"/>
    <property type="match status" value="1"/>
</dbReference>
<evidence type="ECO:0000313" key="11">
    <source>
        <dbReference type="Proteomes" id="UP000076447"/>
    </source>
</evidence>
<dbReference type="PANTHER" id="PTHR42718:SF47">
    <property type="entry name" value="METHYL VIOLOGEN RESISTANCE PROTEIN SMVA"/>
    <property type="match status" value="1"/>
</dbReference>
<feature type="transmembrane region" description="Helical" evidence="8">
    <location>
        <begin position="75"/>
        <end position="94"/>
    </location>
</feature>
<evidence type="ECO:0000256" key="5">
    <source>
        <dbReference type="ARBA" id="ARBA00022989"/>
    </source>
</evidence>
<evidence type="ECO:0000256" key="8">
    <source>
        <dbReference type="SAM" id="Phobius"/>
    </source>
</evidence>
<comment type="caution">
    <text evidence="10">The sequence shown here is derived from an EMBL/GenBank/DDBJ whole genome shotgun (WGS) entry which is preliminary data.</text>
</comment>
<keyword evidence="5 8" id="KW-1133">Transmembrane helix</keyword>
<feature type="transmembrane region" description="Helical" evidence="8">
    <location>
        <begin position="164"/>
        <end position="186"/>
    </location>
</feature>
<dbReference type="Proteomes" id="UP000076447">
    <property type="component" value="Unassembled WGS sequence"/>
</dbReference>
<dbReference type="Gene3D" id="1.20.1250.20">
    <property type="entry name" value="MFS general substrate transporter like domains"/>
    <property type="match status" value="1"/>
</dbReference>
<dbReference type="InterPro" id="IPR011701">
    <property type="entry name" value="MFS"/>
</dbReference>
<feature type="transmembrane region" description="Helical" evidence="8">
    <location>
        <begin position="504"/>
        <end position="521"/>
    </location>
</feature>
<feature type="transmembrane region" description="Helical" evidence="8">
    <location>
        <begin position="131"/>
        <end position="152"/>
    </location>
</feature>
<accession>A0A163RJM9</accession>
<feature type="transmembrane region" description="Helical" evidence="8">
    <location>
        <begin position="430"/>
        <end position="448"/>
    </location>
</feature>
<dbReference type="InterPro" id="IPR020846">
    <property type="entry name" value="MFS_dom"/>
</dbReference>
<feature type="transmembrane region" description="Helical" evidence="8">
    <location>
        <begin position="255"/>
        <end position="272"/>
    </location>
</feature>
<feature type="transmembrane region" description="Helical" evidence="8">
    <location>
        <begin position="192"/>
        <end position="216"/>
    </location>
</feature>
<dbReference type="STRING" id="43678.OJAG_20620"/>
<dbReference type="AlphaFoldDB" id="A0A163RJM9"/>
<dbReference type="EMBL" id="LRIE01000072">
    <property type="protein sequence ID" value="KZM35274.1"/>
    <property type="molecule type" value="Genomic_DNA"/>
</dbReference>
<dbReference type="GO" id="GO:0022857">
    <property type="term" value="F:transmembrane transporter activity"/>
    <property type="evidence" value="ECO:0007669"/>
    <property type="project" value="InterPro"/>
</dbReference>
<dbReference type="PATRIC" id="fig|43678.3.peg.2150"/>
<dbReference type="PANTHER" id="PTHR42718">
    <property type="entry name" value="MAJOR FACILITATOR SUPERFAMILY MULTIDRUG TRANSPORTER MFSC"/>
    <property type="match status" value="1"/>
</dbReference>
<proteinExistence type="predicted"/>
<feature type="transmembrane region" description="Helical" evidence="8">
    <location>
        <begin position="38"/>
        <end position="63"/>
    </location>
</feature>
<name>A0A163RJM9_9CELL</name>
<evidence type="ECO:0000256" key="7">
    <source>
        <dbReference type="SAM" id="MobiDB-lite"/>
    </source>
</evidence>